<keyword evidence="1" id="KW-0732">Signal</keyword>
<gene>
    <name evidence="2" type="ORF">SAMN04515674_103304</name>
</gene>
<dbReference type="Proteomes" id="UP000199306">
    <property type="component" value="Unassembled WGS sequence"/>
</dbReference>
<accession>A0A1I5QPI0</accession>
<dbReference type="RefSeq" id="WP_092014499.1">
    <property type="nucleotide sequence ID" value="NZ_FOXH01000003.1"/>
</dbReference>
<organism evidence="2 3">
    <name type="scientific">Pseudarcicella hirudinis</name>
    <dbReference type="NCBI Taxonomy" id="1079859"/>
    <lineage>
        <taxon>Bacteria</taxon>
        <taxon>Pseudomonadati</taxon>
        <taxon>Bacteroidota</taxon>
        <taxon>Cytophagia</taxon>
        <taxon>Cytophagales</taxon>
        <taxon>Flectobacillaceae</taxon>
        <taxon>Pseudarcicella</taxon>
    </lineage>
</organism>
<dbReference type="AlphaFoldDB" id="A0A1I5QPI0"/>
<evidence type="ECO:0000256" key="1">
    <source>
        <dbReference type="SAM" id="SignalP"/>
    </source>
</evidence>
<evidence type="ECO:0008006" key="4">
    <source>
        <dbReference type="Google" id="ProtNLM"/>
    </source>
</evidence>
<name>A0A1I5QPI0_9BACT</name>
<feature type="signal peptide" evidence="1">
    <location>
        <begin position="1"/>
        <end position="21"/>
    </location>
</feature>
<dbReference type="InterPro" id="IPR038636">
    <property type="entry name" value="Wzi_sf"/>
</dbReference>
<proteinExistence type="predicted"/>
<dbReference type="OrthoDB" id="9808260at2"/>
<protein>
    <recommendedName>
        <fullName evidence="4">Capsule assembly protein Wzi</fullName>
    </recommendedName>
</protein>
<keyword evidence="3" id="KW-1185">Reference proteome</keyword>
<sequence>MFKKLLLSLSAISFIGFTSVAQSVFAPLNQDYYHLIDRYEIKRGKFAEGFHTTVKPYTRKGIVQLADSVLADKSCRLSSQDFFNLEYLRNDSWEWTSDQSGDSDTNLWDIFYRKKADAYSSNTNDFDIHVNPVLNLEIGAADGGLQKTVSLNSRGVEIRGMINKKIGFYTFMTDNVGLIPDYVKNYVDFYNQNSVRLERLPGMPGEGYTKEFKTDPYGVDFFSARAYITFQATKNIGIQFGHDRNFIGNGFRSMILSDNAPPYLFLKITTQVGRFQYQNLFAELINPSLAAVAEALPKKYIAMHHLSMNLSRRFNLGIFEAVVFDKGEKGFDLNYLNPVIFYRYLEGFQGSSDNAFVGFDFKYNFKKHFSLYGQWMIDEFVAKEFLAGKGSWLNKYSVQAGLKYIDAFGINNLDLQSEFNTARPFTYSHNDPSTYSHYSQALAHPLGANFLEWSHILRFQPSSKLQLTAKYIWAKFGEDRNSSENWGGNILKNYTFRPAGDYNYFVGAGRSTVTTTIDLRASYQVRHNVFVDLHYLNRDYNSGDDKLDSKNTITSIGLRWNVAYRQMNF</sequence>
<feature type="chain" id="PRO_5011710995" description="Capsule assembly protein Wzi" evidence="1">
    <location>
        <begin position="22"/>
        <end position="569"/>
    </location>
</feature>
<dbReference type="EMBL" id="FOXH01000003">
    <property type="protein sequence ID" value="SFP48218.1"/>
    <property type="molecule type" value="Genomic_DNA"/>
</dbReference>
<evidence type="ECO:0000313" key="2">
    <source>
        <dbReference type="EMBL" id="SFP48218.1"/>
    </source>
</evidence>
<evidence type="ECO:0000313" key="3">
    <source>
        <dbReference type="Proteomes" id="UP000199306"/>
    </source>
</evidence>
<reference evidence="2 3" key="1">
    <citation type="submission" date="2016-10" db="EMBL/GenBank/DDBJ databases">
        <authorList>
            <person name="de Groot N.N."/>
        </authorList>
    </citation>
    <scope>NUCLEOTIDE SEQUENCE [LARGE SCALE GENOMIC DNA]</scope>
    <source>
        <strain evidence="3">E92,LMG 26720,CCM 7988</strain>
    </source>
</reference>
<dbReference type="Gene3D" id="2.40.160.130">
    <property type="entry name" value="Capsule assembly protein Wzi"/>
    <property type="match status" value="1"/>
</dbReference>
<dbReference type="STRING" id="1079859.SAMN04515674_103304"/>